<dbReference type="Gene3D" id="1.10.1060.10">
    <property type="entry name" value="Alpha-helical ferredoxin"/>
    <property type="match status" value="1"/>
</dbReference>
<comment type="cofactor">
    <cofactor evidence="1">
        <name>FMN</name>
        <dbReference type="ChEBI" id="CHEBI:58210"/>
    </cofactor>
</comment>
<dbReference type="PANTHER" id="PTHR43073">
    <property type="entry name" value="DIHYDROPYRIMIDINE DEHYDROGENASE [NADP(+)]"/>
    <property type="match status" value="1"/>
</dbReference>
<evidence type="ECO:0000256" key="7">
    <source>
        <dbReference type="ARBA" id="ARBA00047685"/>
    </source>
</evidence>
<evidence type="ECO:0000256" key="8">
    <source>
        <dbReference type="ARBA" id="ARBA00048792"/>
    </source>
</evidence>
<protein>
    <recommendedName>
        <fullName evidence="11">dihydrouracil dehydrogenase (NAD(+))</fullName>
        <ecNumber evidence="11">1.3.1.1</ecNumber>
    </recommendedName>
    <alternativeName>
        <fullName evidence="6">Dihydrothymine dehydrogenase</fullName>
    </alternativeName>
    <alternativeName>
        <fullName evidence="5">Dihydrouracil dehydrogenase</fullName>
    </alternativeName>
</protein>
<dbReference type="InterPro" id="IPR009051">
    <property type="entry name" value="Helical_ferredxn"/>
</dbReference>
<dbReference type="PRINTS" id="PR00469">
    <property type="entry name" value="PNDRDTASEII"/>
</dbReference>
<sequence>MAAGLFKEGIAPGRLPTTQYADNFSDLHPPLDRHEAVVEADRCYFCYDAPCMQACPTSIDIPLFIRQIATGNPLGSAKTILEQNILGGMCARVCPTETLCEEVCVREVAEGKPVQIGRLQRYATDVAMAQDKQFFPRAAPTGKKIAVVGAGPAGLACAHRLAVKGHDVTIYEAKPKAGGLNEYGIAAYKSVDGFAQAEVDYILAVGGITIQNGKAMGRDFTLAELTASHDAVFLGMGLAGVNALGGEGEEAQGVRDAVDFIAELRQASDLSSLPIGRRVVVLGGGMTAIDAAVQAKLLGAEEVTICYRRGKESMNASTYEQDLAAANGVTIRHWMQPKRIVGVNGVTVGIELEYTAVDGGRLVGTGETLTLAADQVFKAIGQSFDAAPLNGSGPSVVLEKGRIKVDEEGRTSMSKVWAGGDCVVDAREDLTVAAVAAGRDAAESIHRTLTANGRA</sequence>
<evidence type="ECO:0000256" key="6">
    <source>
        <dbReference type="ARBA" id="ARBA00032722"/>
    </source>
</evidence>
<organism evidence="13 14">
    <name type="scientific">Aquibium carbonis</name>
    <dbReference type="NCBI Taxonomy" id="2495581"/>
    <lineage>
        <taxon>Bacteria</taxon>
        <taxon>Pseudomonadati</taxon>
        <taxon>Pseudomonadota</taxon>
        <taxon>Alphaproteobacteria</taxon>
        <taxon>Hyphomicrobiales</taxon>
        <taxon>Phyllobacteriaceae</taxon>
        <taxon>Aquibium</taxon>
    </lineage>
</organism>
<dbReference type="GO" id="GO:0004159">
    <property type="term" value="F:dihydropyrimidine dehydrogenase (NAD+) activity"/>
    <property type="evidence" value="ECO:0007669"/>
    <property type="project" value="UniProtKB-EC"/>
</dbReference>
<gene>
    <name evidence="13" type="ORF">EJC49_20660</name>
</gene>
<dbReference type="PROSITE" id="PS51379">
    <property type="entry name" value="4FE4S_FER_2"/>
    <property type="match status" value="1"/>
</dbReference>
<dbReference type="PANTHER" id="PTHR43073:SF2">
    <property type="entry name" value="DIHYDROPYRIMIDINE DEHYDROGENASE [NADP(+)]"/>
    <property type="match status" value="1"/>
</dbReference>
<evidence type="ECO:0000256" key="4">
    <source>
        <dbReference type="ARBA" id="ARBA00023002"/>
    </source>
</evidence>
<evidence type="ECO:0000256" key="1">
    <source>
        <dbReference type="ARBA" id="ARBA00001917"/>
    </source>
</evidence>
<name>A0A3R9ZY42_9HYPH</name>
<evidence type="ECO:0000256" key="5">
    <source>
        <dbReference type="ARBA" id="ARBA00030119"/>
    </source>
</evidence>
<comment type="function">
    <text evidence="9">Involved in pyrimidine base degradation. Catalyzes physiologically the reduction of uracil to 5,6-dihydrouracil (DHU) by using NADH as a specific cosubstrate. It also catalyzes the reverse reaction and the reduction of thymine to 5,6-dihydrothymine (DHT).</text>
</comment>
<dbReference type="InterPro" id="IPR036188">
    <property type="entry name" value="FAD/NAD-bd_sf"/>
</dbReference>
<evidence type="ECO:0000313" key="13">
    <source>
        <dbReference type="EMBL" id="RST84516.1"/>
    </source>
</evidence>
<keyword evidence="14" id="KW-1185">Reference proteome</keyword>
<proteinExistence type="predicted"/>
<dbReference type="InterPro" id="IPR017896">
    <property type="entry name" value="4Fe4S_Fe-S-bd"/>
</dbReference>
<dbReference type="Pfam" id="PF07992">
    <property type="entry name" value="Pyr_redox_2"/>
    <property type="match status" value="1"/>
</dbReference>
<keyword evidence="4" id="KW-0560">Oxidoreductase</keyword>
<dbReference type="OrthoDB" id="9803192at2"/>
<dbReference type="Gene3D" id="3.50.50.60">
    <property type="entry name" value="FAD/NAD(P)-binding domain"/>
    <property type="match status" value="2"/>
</dbReference>
<dbReference type="InterPro" id="IPR028261">
    <property type="entry name" value="DPD_II"/>
</dbReference>
<dbReference type="AlphaFoldDB" id="A0A3R9ZY42"/>
<dbReference type="InterPro" id="IPR023753">
    <property type="entry name" value="FAD/NAD-binding_dom"/>
</dbReference>
<comment type="catalytic activity">
    <reaction evidence="8">
        <text>5,6-dihydrouracil + NAD(+) = uracil + NADH + H(+)</text>
        <dbReference type="Rhea" id="RHEA:20189"/>
        <dbReference type="ChEBI" id="CHEBI:15378"/>
        <dbReference type="ChEBI" id="CHEBI:15901"/>
        <dbReference type="ChEBI" id="CHEBI:17568"/>
        <dbReference type="ChEBI" id="CHEBI:57540"/>
        <dbReference type="ChEBI" id="CHEBI:57945"/>
        <dbReference type="EC" id="1.3.1.1"/>
    </reaction>
</comment>
<dbReference type="EC" id="1.3.1.1" evidence="11"/>
<evidence type="ECO:0000259" key="12">
    <source>
        <dbReference type="PROSITE" id="PS51379"/>
    </source>
</evidence>
<dbReference type="Proteomes" id="UP000278398">
    <property type="component" value="Unassembled WGS sequence"/>
</dbReference>
<dbReference type="Pfam" id="PF14691">
    <property type="entry name" value="Fer4_20"/>
    <property type="match status" value="1"/>
</dbReference>
<evidence type="ECO:0000313" key="14">
    <source>
        <dbReference type="Proteomes" id="UP000278398"/>
    </source>
</evidence>
<comment type="subunit">
    <text evidence="10">Heterotetramer of 2 PreA and 2 PreT subunits.</text>
</comment>
<dbReference type="PRINTS" id="PR00368">
    <property type="entry name" value="FADPNR"/>
</dbReference>
<evidence type="ECO:0000256" key="10">
    <source>
        <dbReference type="ARBA" id="ARBA00049714"/>
    </source>
</evidence>
<evidence type="ECO:0000256" key="2">
    <source>
        <dbReference type="ARBA" id="ARBA00022630"/>
    </source>
</evidence>
<feature type="domain" description="4Fe-4S ferredoxin-type" evidence="12">
    <location>
        <begin position="34"/>
        <end position="64"/>
    </location>
</feature>
<dbReference type="RefSeq" id="WP_126701825.1">
    <property type="nucleotide sequence ID" value="NZ_RWKW01000090.1"/>
</dbReference>
<dbReference type="GO" id="GO:0051536">
    <property type="term" value="F:iron-sulfur cluster binding"/>
    <property type="evidence" value="ECO:0007669"/>
    <property type="project" value="InterPro"/>
</dbReference>
<dbReference type="SUPFAM" id="SSF51971">
    <property type="entry name" value="Nucleotide-binding domain"/>
    <property type="match status" value="1"/>
</dbReference>
<dbReference type="EMBL" id="RWKW01000090">
    <property type="protein sequence ID" value="RST84516.1"/>
    <property type="molecule type" value="Genomic_DNA"/>
</dbReference>
<accession>A0A3R9ZY42</accession>
<reference evidence="13 14" key="1">
    <citation type="submission" date="2018-12" db="EMBL/GenBank/DDBJ databases">
        <title>Mesorhizobium carbonis sp. nov., isolated from coal mine water.</title>
        <authorList>
            <person name="Xin W."/>
            <person name="Xu Z."/>
            <person name="Xiang F."/>
            <person name="Zhang J."/>
            <person name="Xi L."/>
            <person name="Liu J."/>
        </authorList>
    </citation>
    <scope>NUCLEOTIDE SEQUENCE [LARGE SCALE GENOMIC DNA]</scope>
    <source>
        <strain evidence="13 14">B2.3</strain>
    </source>
</reference>
<comment type="caution">
    <text evidence="13">The sequence shown here is derived from an EMBL/GenBank/DDBJ whole genome shotgun (WGS) entry which is preliminary data.</text>
</comment>
<evidence type="ECO:0000256" key="3">
    <source>
        <dbReference type="ARBA" id="ARBA00022643"/>
    </source>
</evidence>
<keyword evidence="2" id="KW-0285">Flavoprotein</keyword>
<dbReference type="SUPFAM" id="SSF46548">
    <property type="entry name" value="alpha-helical ferredoxin"/>
    <property type="match status" value="1"/>
</dbReference>
<comment type="catalytic activity">
    <reaction evidence="7">
        <text>5,6-dihydrothymine + NAD(+) = thymine + NADH + H(+)</text>
        <dbReference type="Rhea" id="RHEA:28791"/>
        <dbReference type="ChEBI" id="CHEBI:15378"/>
        <dbReference type="ChEBI" id="CHEBI:17821"/>
        <dbReference type="ChEBI" id="CHEBI:27468"/>
        <dbReference type="ChEBI" id="CHEBI:57540"/>
        <dbReference type="ChEBI" id="CHEBI:57945"/>
        <dbReference type="EC" id="1.3.1.1"/>
    </reaction>
</comment>
<evidence type="ECO:0000256" key="9">
    <source>
        <dbReference type="ARBA" id="ARBA00049578"/>
    </source>
</evidence>
<evidence type="ECO:0000256" key="11">
    <source>
        <dbReference type="ARBA" id="ARBA00049728"/>
    </source>
</evidence>
<keyword evidence="3" id="KW-0288">FMN</keyword>